<sequence>MKLFAFKSNEELALVVFRLNSIMAGASRRNKDFSMSLVTVRNIYRQTHCAYSGEAFGEGDDGLSLERIDCNLGYVDGNVIPVKLKYNSFRGNHTIESLKEIQELGTNGKLSDDEIALRAKYIEWIELNENRIKNQEMAIEEKKLAIERHKKHNEPEKAEAAERAIKNTLFRMEERYQKIADLKQALSEINKKEEKLKAIANNAEIVLKYTSVLIESLSKYENLTPAQKERVKYGLPIDASWIELMKAKVGL</sequence>
<gene>
    <name evidence="2" type="primary">srd</name>
    <name evidence="2" type="ORF">BN201_0014</name>
</gene>
<reference evidence="2 3" key="1">
    <citation type="submission" date="2012-08" db="EMBL/GenBank/DDBJ databases">
        <title>Selection and characterization of a candidate therapeutic bacteriophage that lyses the German Escherichia coli O104:H4 outbreak strain.</title>
        <authorList>
            <person name="Merabishvilli M."/>
            <person name="De Vos D."/>
            <person name="Verbeken G."/>
            <person name="Kropinski A."/>
            <person name="Vandenheuvel D."/>
            <person name="Lavigne R."/>
            <person name="Wattiau P."/>
            <person name="Mast J."/>
            <person name="Ragimbeau C."/>
            <person name="Mossong J."/>
            <person name="Scheres J."/>
            <person name="Chanishvili N."/>
            <person name="Vaneechoutte M."/>
            <person name="Pirnay J.P."/>
        </authorList>
    </citation>
    <scope>NUCLEOTIDE SEQUENCE [LARGE SCALE GENOMIC DNA]</scope>
</reference>
<dbReference type="Proteomes" id="UP000203896">
    <property type="component" value="Segment"/>
</dbReference>
<protein>
    <submittedName>
        <fullName evidence="2">Putative anti-sigma factor Srd</fullName>
    </submittedName>
</protein>
<dbReference type="GeneID" id="23301067"/>
<accession>A0A0B7MSG3</accession>
<evidence type="ECO:0000313" key="2">
    <source>
        <dbReference type="EMBL" id="CEO90617.1"/>
    </source>
</evidence>
<dbReference type="OrthoDB" id="6550at10239"/>
<dbReference type="EMBL" id="HE978309">
    <property type="protein sequence ID" value="CEO90617.1"/>
    <property type="molecule type" value="Genomic_DNA"/>
</dbReference>
<keyword evidence="1" id="KW-0175">Coiled coil</keyword>
<evidence type="ECO:0000313" key="3">
    <source>
        <dbReference type="Proteomes" id="UP000203896"/>
    </source>
</evidence>
<keyword evidence="3" id="KW-1185">Reference proteome</keyword>
<name>A0A0B7MSG3_9CAUD</name>
<evidence type="ECO:0000256" key="1">
    <source>
        <dbReference type="SAM" id="Coils"/>
    </source>
</evidence>
<organism evidence="2 3">
    <name type="scientific">Enterobacteria phage GEC-3S</name>
    <dbReference type="NCBI Taxonomy" id="1222338"/>
    <lineage>
        <taxon>Viruses</taxon>
        <taxon>Duplodnaviria</taxon>
        <taxon>Heunggongvirae</taxon>
        <taxon>Uroviricota</taxon>
        <taxon>Caudoviricetes</taxon>
        <taxon>Pantevenvirales</taxon>
        <taxon>Straboviridae</taxon>
        <taxon>Krischvirus</taxon>
        <taxon>Krischvirus gec3s</taxon>
    </lineage>
</organism>
<dbReference type="KEGG" id="vg:23301067"/>
<feature type="coiled-coil region" evidence="1">
    <location>
        <begin position="125"/>
        <end position="202"/>
    </location>
</feature>
<dbReference type="RefSeq" id="YP_009118697.1">
    <property type="nucleotide sequence ID" value="NC_025425.1"/>
</dbReference>
<proteinExistence type="predicted"/>